<keyword evidence="3 5" id="KW-0413">Isomerase</keyword>
<dbReference type="InterPro" id="IPR006225">
    <property type="entry name" value="PsdUridine_synth_RluC/D"/>
</dbReference>
<evidence type="ECO:0000259" key="6">
    <source>
        <dbReference type="Pfam" id="PF00849"/>
    </source>
</evidence>
<dbReference type="STRING" id="1236971.JCM9152_4231"/>
<dbReference type="NCBIfam" id="TIGR00005">
    <property type="entry name" value="rluA_subfam"/>
    <property type="match status" value="1"/>
</dbReference>
<feature type="active site" evidence="4">
    <location>
        <position position="139"/>
    </location>
</feature>
<proteinExistence type="inferred from homology"/>
<sequence length="296" mass="33610">MSNFVATFEWVVANDHHKLLRPFLREECQLSKRGLAHIKFNGGMIMVNGHEATVRSPLQCGDVVTVGLPLEKRSESLDVEHIPLSIIYEDDHFIVVDKVAGMLTIPSREHPNGTLANAILGYYERIGLPTTFHAVNRLDRDTSGLLIIAKHRFAHDRMSDLQNKGKVKRYYQALVHDRVHPPNGTVDAPIGRADDSIITRMVTENGKKAVTHYHTLTQKRNYSLLSIQLETGRTHQIRVHFAYLGHPLLGDDLYGGKRDYISRQALHCNKIEFTHPFIKETVTITSELPKDMKQLL</sequence>
<comment type="function">
    <text evidence="5">Responsible for synthesis of pseudouridine from uracil.</text>
</comment>
<dbReference type="PROSITE" id="PS01129">
    <property type="entry name" value="PSI_RLU"/>
    <property type="match status" value="1"/>
</dbReference>
<evidence type="ECO:0000313" key="8">
    <source>
        <dbReference type="Proteomes" id="UP000018895"/>
    </source>
</evidence>
<dbReference type="PANTHER" id="PTHR21600:SF35">
    <property type="entry name" value="PSEUDOURIDINE SYNTHASE"/>
    <property type="match status" value="1"/>
</dbReference>
<keyword evidence="8" id="KW-1185">Reference proteome</keyword>
<dbReference type="PANTHER" id="PTHR21600">
    <property type="entry name" value="MITOCHONDRIAL RNA PSEUDOURIDINE SYNTHASE"/>
    <property type="match status" value="1"/>
</dbReference>
<dbReference type="GO" id="GO:0140098">
    <property type="term" value="F:catalytic activity, acting on RNA"/>
    <property type="evidence" value="ECO:0007669"/>
    <property type="project" value="UniProtKB-ARBA"/>
</dbReference>
<dbReference type="Gene3D" id="3.30.2350.10">
    <property type="entry name" value="Pseudouridine synthase"/>
    <property type="match status" value="1"/>
</dbReference>
<dbReference type="EMBL" id="BAUU01000045">
    <property type="protein sequence ID" value="GAE32684.1"/>
    <property type="molecule type" value="Genomic_DNA"/>
</dbReference>
<comment type="caution">
    <text evidence="7">The sequence shown here is derived from an EMBL/GenBank/DDBJ whole genome shotgun (WGS) entry which is preliminary data.</text>
</comment>
<evidence type="ECO:0000256" key="5">
    <source>
        <dbReference type="RuleBase" id="RU362028"/>
    </source>
</evidence>
<evidence type="ECO:0000313" key="7">
    <source>
        <dbReference type="EMBL" id="GAE32684.1"/>
    </source>
</evidence>
<dbReference type="GO" id="GO:0000455">
    <property type="term" value="P:enzyme-directed rRNA pseudouridine synthesis"/>
    <property type="evidence" value="ECO:0007669"/>
    <property type="project" value="TreeGrafter"/>
</dbReference>
<accession>W4QMV1</accession>
<dbReference type="GO" id="GO:0009982">
    <property type="term" value="F:pseudouridine synthase activity"/>
    <property type="evidence" value="ECO:0007669"/>
    <property type="project" value="InterPro"/>
</dbReference>
<dbReference type="Pfam" id="PF00849">
    <property type="entry name" value="PseudoU_synth_2"/>
    <property type="match status" value="1"/>
</dbReference>
<evidence type="ECO:0000256" key="1">
    <source>
        <dbReference type="ARBA" id="ARBA00000073"/>
    </source>
</evidence>
<dbReference type="InterPro" id="IPR006145">
    <property type="entry name" value="PsdUridine_synth_RsuA/RluA"/>
</dbReference>
<dbReference type="SUPFAM" id="SSF55120">
    <property type="entry name" value="Pseudouridine synthase"/>
    <property type="match status" value="1"/>
</dbReference>
<feature type="domain" description="Pseudouridine synthase RsuA/RluA-like" evidence="6">
    <location>
        <begin position="92"/>
        <end position="242"/>
    </location>
</feature>
<reference evidence="7" key="1">
    <citation type="journal article" date="2014" name="Genome Announc.">
        <title>Draft Genome Sequences of Three Alkaliphilic Bacillus Strains, Bacillus wakoensis JCM 9140T, Bacillus akibai JCM 9157T, and Bacillus hemicellulosilyticus JCM 9152T.</title>
        <authorList>
            <person name="Yuki M."/>
            <person name="Oshima K."/>
            <person name="Suda W."/>
            <person name="Oshida Y."/>
            <person name="Kitamura K."/>
            <person name="Iida T."/>
            <person name="Hattori M."/>
            <person name="Ohkuma M."/>
        </authorList>
    </citation>
    <scope>NUCLEOTIDE SEQUENCE [LARGE SCALE GENOMIC DNA]</scope>
    <source>
        <strain evidence="7">JCM 9152</strain>
    </source>
</reference>
<organism evidence="7 8">
    <name type="scientific">Halalkalibacter hemicellulosilyticusJCM 9152</name>
    <dbReference type="NCBI Taxonomy" id="1236971"/>
    <lineage>
        <taxon>Bacteria</taxon>
        <taxon>Bacillati</taxon>
        <taxon>Bacillota</taxon>
        <taxon>Bacilli</taxon>
        <taxon>Bacillales</taxon>
        <taxon>Bacillaceae</taxon>
        <taxon>Halalkalibacter</taxon>
    </lineage>
</organism>
<evidence type="ECO:0000256" key="3">
    <source>
        <dbReference type="ARBA" id="ARBA00023235"/>
    </source>
</evidence>
<dbReference type="EC" id="5.4.99.-" evidence="5"/>
<gene>
    <name evidence="7" type="ORF">JCM9152_4231</name>
</gene>
<protein>
    <recommendedName>
        <fullName evidence="5">Pseudouridine synthase</fullName>
        <ecNumber evidence="5">5.4.99.-</ecNumber>
    </recommendedName>
</protein>
<dbReference type="CDD" id="cd02869">
    <property type="entry name" value="PseudoU_synth_RluA_like"/>
    <property type="match status" value="1"/>
</dbReference>
<evidence type="ECO:0000256" key="4">
    <source>
        <dbReference type="PIRSR" id="PIRSR606225-1"/>
    </source>
</evidence>
<dbReference type="Proteomes" id="UP000018895">
    <property type="component" value="Unassembled WGS sequence"/>
</dbReference>
<comment type="similarity">
    <text evidence="2 5">Belongs to the pseudouridine synthase RluA family.</text>
</comment>
<evidence type="ECO:0000256" key="2">
    <source>
        <dbReference type="ARBA" id="ARBA00010876"/>
    </source>
</evidence>
<dbReference type="AlphaFoldDB" id="W4QMV1"/>
<dbReference type="InterPro" id="IPR050188">
    <property type="entry name" value="RluA_PseudoU_synthase"/>
</dbReference>
<dbReference type="RefSeq" id="WP_052016195.1">
    <property type="nucleotide sequence ID" value="NZ_BAUU01000045.1"/>
</dbReference>
<dbReference type="GO" id="GO:0003723">
    <property type="term" value="F:RNA binding"/>
    <property type="evidence" value="ECO:0007669"/>
    <property type="project" value="InterPro"/>
</dbReference>
<name>W4QMV1_9BACI</name>
<dbReference type="FunFam" id="3.30.2350.10:FF:000005">
    <property type="entry name" value="Pseudouridine synthase"/>
    <property type="match status" value="1"/>
</dbReference>
<dbReference type="InterPro" id="IPR006224">
    <property type="entry name" value="PsdUridine_synth_RluA-like_CS"/>
</dbReference>
<comment type="catalytic activity">
    <reaction evidence="1 5">
        <text>a uridine in RNA = a pseudouridine in RNA</text>
        <dbReference type="Rhea" id="RHEA:48348"/>
        <dbReference type="Rhea" id="RHEA-COMP:12068"/>
        <dbReference type="Rhea" id="RHEA-COMP:12069"/>
        <dbReference type="ChEBI" id="CHEBI:65314"/>
        <dbReference type="ChEBI" id="CHEBI:65315"/>
    </reaction>
</comment>
<dbReference type="InterPro" id="IPR020103">
    <property type="entry name" value="PsdUridine_synth_cat_dom_sf"/>
</dbReference>